<dbReference type="GO" id="GO:0070402">
    <property type="term" value="F:NADPH binding"/>
    <property type="evidence" value="ECO:0007669"/>
    <property type="project" value="TreeGrafter"/>
</dbReference>
<evidence type="ECO:0000259" key="3">
    <source>
        <dbReference type="SMART" id="SM00829"/>
    </source>
</evidence>
<protein>
    <submittedName>
        <fullName evidence="4">NAD(P)H-quinone oxidoreductase</fullName>
    </submittedName>
</protein>
<dbReference type="InterPro" id="IPR013154">
    <property type="entry name" value="ADH-like_N"/>
</dbReference>
<keyword evidence="2" id="KW-0560">Oxidoreductase</keyword>
<evidence type="ECO:0000256" key="1">
    <source>
        <dbReference type="ARBA" id="ARBA00022857"/>
    </source>
</evidence>
<dbReference type="EMBL" id="CP041692">
    <property type="protein sequence ID" value="QDP94963.1"/>
    <property type="molecule type" value="Genomic_DNA"/>
</dbReference>
<dbReference type="GO" id="GO:0016651">
    <property type="term" value="F:oxidoreductase activity, acting on NAD(P)H"/>
    <property type="evidence" value="ECO:0007669"/>
    <property type="project" value="TreeGrafter"/>
</dbReference>
<dbReference type="AlphaFoldDB" id="A0A516PUY8"/>
<dbReference type="InterPro" id="IPR013149">
    <property type="entry name" value="ADH-like_C"/>
</dbReference>
<dbReference type="InterPro" id="IPR014189">
    <property type="entry name" value="Quinone_OxRdtase_PIG3"/>
</dbReference>
<dbReference type="Pfam" id="PF00107">
    <property type="entry name" value="ADH_zinc_N"/>
    <property type="match status" value="1"/>
</dbReference>
<keyword evidence="1" id="KW-0521">NADP</keyword>
<dbReference type="SUPFAM" id="SSF50129">
    <property type="entry name" value="GroES-like"/>
    <property type="match status" value="1"/>
</dbReference>
<dbReference type="InterPro" id="IPR002364">
    <property type="entry name" value="Quin_OxRdtase/zeta-crystal_CS"/>
</dbReference>
<dbReference type="PANTHER" id="PTHR48106">
    <property type="entry name" value="QUINONE OXIDOREDUCTASE PIG3-RELATED"/>
    <property type="match status" value="1"/>
</dbReference>
<dbReference type="InterPro" id="IPR020843">
    <property type="entry name" value="ER"/>
</dbReference>
<evidence type="ECO:0000256" key="2">
    <source>
        <dbReference type="ARBA" id="ARBA00023002"/>
    </source>
</evidence>
<dbReference type="SUPFAM" id="SSF51735">
    <property type="entry name" value="NAD(P)-binding Rossmann-fold domains"/>
    <property type="match status" value="1"/>
</dbReference>
<dbReference type="GO" id="GO:0008270">
    <property type="term" value="F:zinc ion binding"/>
    <property type="evidence" value="ECO:0007669"/>
    <property type="project" value="InterPro"/>
</dbReference>
<feature type="domain" description="Enoyl reductase (ER)" evidence="3">
    <location>
        <begin position="10"/>
        <end position="321"/>
    </location>
</feature>
<dbReference type="PROSITE" id="PS01162">
    <property type="entry name" value="QOR_ZETA_CRYSTAL"/>
    <property type="match status" value="1"/>
</dbReference>
<evidence type="ECO:0000313" key="5">
    <source>
        <dbReference type="Proteomes" id="UP000319263"/>
    </source>
</evidence>
<dbReference type="CDD" id="cd05276">
    <property type="entry name" value="p53_inducible_oxidoreductase"/>
    <property type="match status" value="1"/>
</dbReference>
<name>A0A516PUY8_9ACTN</name>
<dbReference type="SMART" id="SM00829">
    <property type="entry name" value="PKS_ER"/>
    <property type="match status" value="1"/>
</dbReference>
<dbReference type="InterPro" id="IPR036291">
    <property type="entry name" value="NAD(P)-bd_dom_sf"/>
</dbReference>
<dbReference type="OrthoDB" id="9780520at2"/>
<dbReference type="Gene3D" id="3.90.180.10">
    <property type="entry name" value="Medium-chain alcohol dehydrogenases, catalytic domain"/>
    <property type="match status" value="1"/>
</dbReference>
<evidence type="ECO:0000313" key="4">
    <source>
        <dbReference type="EMBL" id="QDP94963.1"/>
    </source>
</evidence>
<dbReference type="KEGG" id="mik:FOE78_02660"/>
<keyword evidence="5" id="KW-1185">Reference proteome</keyword>
<dbReference type="NCBIfam" id="TIGR02824">
    <property type="entry name" value="quinone_pig3"/>
    <property type="match status" value="1"/>
</dbReference>
<dbReference type="Pfam" id="PF08240">
    <property type="entry name" value="ADH_N"/>
    <property type="match status" value="1"/>
</dbReference>
<dbReference type="Proteomes" id="UP000319263">
    <property type="component" value="Chromosome"/>
</dbReference>
<proteinExistence type="predicted"/>
<organism evidence="4 5">
    <name type="scientific">Microlunatus elymi</name>
    <dbReference type="NCBI Taxonomy" id="2596828"/>
    <lineage>
        <taxon>Bacteria</taxon>
        <taxon>Bacillati</taxon>
        <taxon>Actinomycetota</taxon>
        <taxon>Actinomycetes</taxon>
        <taxon>Propionibacteriales</taxon>
        <taxon>Propionibacteriaceae</taxon>
        <taxon>Microlunatus</taxon>
    </lineage>
</organism>
<gene>
    <name evidence="4" type="ORF">FOE78_02660</name>
</gene>
<dbReference type="InterPro" id="IPR011032">
    <property type="entry name" value="GroES-like_sf"/>
</dbReference>
<sequence length="323" mass="33165">MRAITITEPGGPEVLQVTDVPTPSPKAGEVLIKIAAAGVNWPDVQQRLGRYPVPPGASPLPGLECSGTIEAVGDRVAGWQPGDPCVALLSGGGYAEYATAPAGQVLAPPDGVDLVSAAGLMEVAATVVSNLDRAALAVGETFLVHGGAGGIGSFATQYAKSLGATVITTAGAESKLEYCRSLGADLAVSYHDDWAAAIAEFTGQRGVDVILDIIGAKYLEANTTALAMDGRLVIIGLQGGRKATLDIAALMAKRATVTGTMLRPRPVEQKAAICRQVADEVWPHLADGSIKPVRETRMSLDEAAAAHTQLESGDNVGKILLVA</sequence>
<reference evidence="4 5" key="1">
    <citation type="submission" date="2019-07" db="EMBL/GenBank/DDBJ databases">
        <title>Microlunatus dokdonensis sp. nov. isolated from the rhizospheric soil of the wild plant Elymus tsukushiensis.</title>
        <authorList>
            <person name="Ghim S.-Y."/>
            <person name="Hwang Y.-J."/>
            <person name="Son J.-S."/>
            <person name="Shin J.-H."/>
        </authorList>
    </citation>
    <scope>NUCLEOTIDE SEQUENCE [LARGE SCALE GENOMIC DNA]</scope>
    <source>
        <strain evidence="4 5">KUDC0627</strain>
    </source>
</reference>
<dbReference type="RefSeq" id="WP_143984948.1">
    <property type="nucleotide sequence ID" value="NZ_CP041692.1"/>
</dbReference>
<accession>A0A516PUY8</accession>
<dbReference type="PANTHER" id="PTHR48106:SF8">
    <property type="entry name" value="OS02G0805600 PROTEIN"/>
    <property type="match status" value="1"/>
</dbReference>
<dbReference type="Gene3D" id="3.40.50.720">
    <property type="entry name" value="NAD(P)-binding Rossmann-like Domain"/>
    <property type="match status" value="1"/>
</dbReference>